<dbReference type="Pfam" id="PF00194">
    <property type="entry name" value="Carb_anhydrase"/>
    <property type="match status" value="2"/>
</dbReference>
<evidence type="ECO:0000256" key="5">
    <source>
        <dbReference type="ARBA" id="ARBA00023239"/>
    </source>
</evidence>
<name>A0A6L2PZL3_COPFO</name>
<dbReference type="GO" id="GO:0008270">
    <property type="term" value="F:zinc ion binding"/>
    <property type="evidence" value="ECO:0007669"/>
    <property type="project" value="InterPro"/>
</dbReference>
<evidence type="ECO:0000259" key="7">
    <source>
        <dbReference type="PROSITE" id="PS51144"/>
    </source>
</evidence>
<proteinExistence type="inferred from homology"/>
<evidence type="ECO:0000313" key="8">
    <source>
        <dbReference type="EMBL" id="GFG37050.1"/>
    </source>
</evidence>
<accession>A0A6L2PZL3</accession>
<dbReference type="InterPro" id="IPR001148">
    <property type="entry name" value="CA_dom"/>
</dbReference>
<keyword evidence="4" id="KW-0862">Zinc</keyword>
<dbReference type="GO" id="GO:0004089">
    <property type="term" value="F:carbonate dehydratase activity"/>
    <property type="evidence" value="ECO:0007669"/>
    <property type="project" value="UniProtKB-EC"/>
</dbReference>
<comment type="catalytic activity">
    <reaction evidence="6">
        <text>hydrogencarbonate + H(+) = CO2 + H2O</text>
        <dbReference type="Rhea" id="RHEA:10748"/>
        <dbReference type="ChEBI" id="CHEBI:15377"/>
        <dbReference type="ChEBI" id="CHEBI:15378"/>
        <dbReference type="ChEBI" id="CHEBI:16526"/>
        <dbReference type="ChEBI" id="CHEBI:17544"/>
        <dbReference type="EC" id="4.2.1.1"/>
    </reaction>
</comment>
<keyword evidence="9" id="KW-1185">Reference proteome</keyword>
<keyword evidence="5" id="KW-0456">Lyase</keyword>
<dbReference type="AlphaFoldDB" id="A0A6L2PZL3"/>
<reference evidence="9" key="1">
    <citation type="submission" date="2020-01" db="EMBL/GenBank/DDBJ databases">
        <title>Draft genome sequence of the Termite Coptotermes fromosanus.</title>
        <authorList>
            <person name="Itakura S."/>
            <person name="Yosikawa Y."/>
            <person name="Umezawa K."/>
        </authorList>
    </citation>
    <scope>NUCLEOTIDE SEQUENCE [LARGE SCALE GENOMIC DNA]</scope>
</reference>
<sequence length="241" mass="27817">MLRPEGLAQAKHPPSVYGALLKDHYVMDTFHFHWGLRDYRGSEHSVNGIRQVPNGNAHCPQETKLWISPGSAKPLRWPVSSRILLPGMHSLVTCQSTDLFTLCEVSIPKAMKIWDVREKDNHKLQPLVKKLQEISQEGQSVHLDSTFTMASLLPRDLEIYYTYRGSLTTPPCSEVVTWIVFPEPQFISFNQLKKFRLLSSSESKIVDNYRILQGLGNRRVYVRKMYEGSGNFTHDERLWYL</sequence>
<protein>
    <recommendedName>
        <fullName evidence="2">carbonic anhydrase</fullName>
        <ecNumber evidence="2">4.2.1.1</ecNumber>
    </recommendedName>
</protein>
<dbReference type="InterPro" id="IPR023561">
    <property type="entry name" value="Carbonic_anhydrase_a-class"/>
</dbReference>
<dbReference type="PANTHER" id="PTHR18952">
    <property type="entry name" value="CARBONIC ANHYDRASE"/>
    <property type="match status" value="1"/>
</dbReference>
<dbReference type="SMART" id="SM01057">
    <property type="entry name" value="Carb_anhydrase"/>
    <property type="match status" value="1"/>
</dbReference>
<gene>
    <name evidence="8" type="ORF">Cfor_05439</name>
</gene>
<dbReference type="OrthoDB" id="429145at2759"/>
<evidence type="ECO:0000256" key="4">
    <source>
        <dbReference type="ARBA" id="ARBA00022833"/>
    </source>
</evidence>
<organism evidence="8 9">
    <name type="scientific">Coptotermes formosanus</name>
    <name type="common">Formosan subterranean termite</name>
    <dbReference type="NCBI Taxonomy" id="36987"/>
    <lineage>
        <taxon>Eukaryota</taxon>
        <taxon>Metazoa</taxon>
        <taxon>Ecdysozoa</taxon>
        <taxon>Arthropoda</taxon>
        <taxon>Hexapoda</taxon>
        <taxon>Insecta</taxon>
        <taxon>Pterygota</taxon>
        <taxon>Neoptera</taxon>
        <taxon>Polyneoptera</taxon>
        <taxon>Dictyoptera</taxon>
        <taxon>Blattodea</taxon>
        <taxon>Blattoidea</taxon>
        <taxon>Termitoidae</taxon>
        <taxon>Rhinotermitidae</taxon>
        <taxon>Coptotermes</taxon>
    </lineage>
</organism>
<evidence type="ECO:0000313" key="9">
    <source>
        <dbReference type="Proteomes" id="UP000502823"/>
    </source>
</evidence>
<comment type="similarity">
    <text evidence="1">Belongs to the alpha-carbonic anhydrase family.</text>
</comment>
<feature type="domain" description="Alpha-carbonic anhydrase" evidence="7">
    <location>
        <begin position="1"/>
        <end position="224"/>
    </location>
</feature>
<dbReference type="PROSITE" id="PS51144">
    <property type="entry name" value="ALPHA_CA_2"/>
    <property type="match status" value="1"/>
</dbReference>
<comment type="caution">
    <text evidence="8">The sequence shown here is derived from an EMBL/GenBank/DDBJ whole genome shotgun (WGS) entry which is preliminary data.</text>
</comment>
<evidence type="ECO:0000256" key="2">
    <source>
        <dbReference type="ARBA" id="ARBA00012925"/>
    </source>
</evidence>
<dbReference type="InterPro" id="IPR036398">
    <property type="entry name" value="CA_dom_sf"/>
</dbReference>
<evidence type="ECO:0000256" key="1">
    <source>
        <dbReference type="ARBA" id="ARBA00010718"/>
    </source>
</evidence>
<dbReference type="InParanoid" id="A0A6L2PZL3"/>
<dbReference type="Proteomes" id="UP000502823">
    <property type="component" value="Unassembled WGS sequence"/>
</dbReference>
<dbReference type="EC" id="4.2.1.1" evidence="2"/>
<dbReference type="CDD" id="cd00326">
    <property type="entry name" value="alpha_CA"/>
    <property type="match status" value="1"/>
</dbReference>
<dbReference type="EMBL" id="BLKM01012573">
    <property type="protein sequence ID" value="GFG37050.1"/>
    <property type="molecule type" value="Genomic_DNA"/>
</dbReference>
<dbReference type="PANTHER" id="PTHR18952:SF265">
    <property type="entry name" value="CARBONIC ANHYDRASE"/>
    <property type="match status" value="1"/>
</dbReference>
<evidence type="ECO:0000256" key="6">
    <source>
        <dbReference type="ARBA" id="ARBA00048348"/>
    </source>
</evidence>
<keyword evidence="3" id="KW-0479">Metal-binding</keyword>
<evidence type="ECO:0000256" key="3">
    <source>
        <dbReference type="ARBA" id="ARBA00022723"/>
    </source>
</evidence>
<dbReference type="SUPFAM" id="SSF51069">
    <property type="entry name" value="Carbonic anhydrase"/>
    <property type="match status" value="2"/>
</dbReference>
<dbReference type="Gene3D" id="3.10.200.10">
    <property type="entry name" value="Alpha carbonic anhydrase"/>
    <property type="match status" value="2"/>
</dbReference>